<dbReference type="OrthoDB" id="4624at2"/>
<protein>
    <recommendedName>
        <fullName evidence="4">Folate transporter FolT</fullName>
    </recommendedName>
</protein>
<reference evidence="2" key="1">
    <citation type="submission" date="2011-01" db="EMBL/GenBank/DDBJ databases">
        <authorList>
            <person name="Muzny D."/>
            <person name="Qin X."/>
            <person name="Buhay C."/>
            <person name="Dugan-Rocha S."/>
            <person name="Ding Y."/>
            <person name="Chen G."/>
            <person name="Hawes A."/>
            <person name="Holder M."/>
            <person name="Jhangiani S."/>
            <person name="Johnson A."/>
            <person name="Khan Z."/>
            <person name="Li Z."/>
            <person name="Liu W."/>
            <person name="Liu X."/>
            <person name="Perez L."/>
            <person name="Shen H."/>
            <person name="Wang Q."/>
            <person name="Watt J."/>
            <person name="Xi L."/>
            <person name="Xin Y."/>
            <person name="Zhou J."/>
            <person name="Deng J."/>
            <person name="Jiang H."/>
            <person name="Liu Y."/>
            <person name="Qu J."/>
            <person name="Song X.-Z."/>
            <person name="Zhang L."/>
            <person name="Villasana D."/>
            <person name="Johnson A."/>
            <person name="Liu J."/>
            <person name="Liyanage D."/>
            <person name="Lorensuhewa L."/>
            <person name="Robinson T."/>
            <person name="Song A."/>
            <person name="Song B.-B."/>
            <person name="Dinh H."/>
            <person name="Thornton R."/>
            <person name="Coyle M."/>
            <person name="Francisco L."/>
            <person name="Jackson L."/>
            <person name="Javaid M."/>
            <person name="Korchina V."/>
            <person name="Kovar C."/>
            <person name="Mata R."/>
            <person name="Mathew T."/>
            <person name="Ngo R."/>
            <person name="Nguyen L."/>
            <person name="Nguyen N."/>
            <person name="Okwuonu G."/>
            <person name="Ongeri F."/>
            <person name="Pham C."/>
            <person name="Simmons D."/>
            <person name="Wilczek-Boney K."/>
            <person name="Hale W."/>
            <person name="Jakkamsetti A."/>
            <person name="Pham P."/>
            <person name="Ruth R."/>
            <person name="San Lucas F."/>
            <person name="Warren J."/>
            <person name="Zhang J."/>
            <person name="Zhao Z."/>
            <person name="Zhou C."/>
            <person name="Zhu D."/>
            <person name="Lee S."/>
            <person name="Bess C."/>
            <person name="Blankenburg K."/>
            <person name="Forbes L."/>
            <person name="Fu Q."/>
            <person name="Gubbala S."/>
            <person name="Hirani K."/>
            <person name="Jayaseelan J.C."/>
            <person name="Lara F."/>
            <person name="Munidasa M."/>
            <person name="Palculict T."/>
            <person name="Patil S."/>
            <person name="Pu L.-L."/>
            <person name="Saada N."/>
            <person name="Tang L."/>
            <person name="Weissenberger G."/>
            <person name="Zhu Y."/>
            <person name="Hemphill L."/>
            <person name="Shang Y."/>
            <person name="Youmans B."/>
            <person name="Ayvaz T."/>
            <person name="Ross M."/>
            <person name="Santibanez J."/>
            <person name="Aqrawi P."/>
            <person name="Gross S."/>
            <person name="Joshi V."/>
            <person name="Fowler G."/>
            <person name="Nazareth L."/>
            <person name="Reid J."/>
            <person name="Worley K."/>
            <person name="Petrosino J."/>
            <person name="Highlander S."/>
            <person name="Gibbs R."/>
        </authorList>
    </citation>
    <scope>NUCLEOTIDE SEQUENCE [LARGE SCALE GENOMIC DNA]</scope>
    <source>
        <strain evidence="2">ATCC 19414</strain>
    </source>
</reference>
<keyword evidence="1" id="KW-0812">Transmembrane</keyword>
<evidence type="ECO:0000313" key="2">
    <source>
        <dbReference type="EMBL" id="EFY08213.1"/>
    </source>
</evidence>
<dbReference type="GeneID" id="41395914"/>
<keyword evidence="3" id="KW-1185">Reference proteome</keyword>
<dbReference type="GO" id="GO:0022857">
    <property type="term" value="F:transmembrane transporter activity"/>
    <property type="evidence" value="ECO:0007669"/>
    <property type="project" value="InterPro"/>
</dbReference>
<evidence type="ECO:0000313" key="3">
    <source>
        <dbReference type="Proteomes" id="UP000003028"/>
    </source>
</evidence>
<dbReference type="EMBL" id="ACLK02000003">
    <property type="protein sequence ID" value="EFY08213.1"/>
    <property type="molecule type" value="Genomic_DNA"/>
</dbReference>
<dbReference type="STRING" id="1648.A2I91_07715"/>
<dbReference type="Pfam" id="PF12822">
    <property type="entry name" value="ECF_trnsprt"/>
    <property type="match status" value="1"/>
</dbReference>
<keyword evidence="1" id="KW-0472">Membrane</keyword>
<feature type="transmembrane region" description="Helical" evidence="1">
    <location>
        <begin position="71"/>
        <end position="91"/>
    </location>
</feature>
<dbReference type="NCBIfam" id="TIGR04518">
    <property type="entry name" value="ECF_S_folT_fam"/>
    <property type="match status" value="1"/>
</dbReference>
<dbReference type="InterPro" id="IPR030949">
    <property type="entry name" value="ECF_S_folate_fam"/>
</dbReference>
<dbReference type="InterPro" id="IPR024529">
    <property type="entry name" value="ECF_trnsprt_substrate-spec"/>
</dbReference>
<accession>E7FXI9</accession>
<gene>
    <name evidence="2" type="ORF">HMPREF0357_11366</name>
</gene>
<proteinExistence type="predicted"/>
<dbReference type="Gene3D" id="1.10.1760.20">
    <property type="match status" value="1"/>
</dbReference>
<sequence>MMNTRKLTHLAMFVVLQVVVSRFLSIPTPIVKISFTYVPMAIAGYLYGWLFGGVAAALADVLGAMLFPQSGAYFPGFTLSAFIIGAMYGLLKDSDCSWSVIIGIALFNTIVINLLLNTYWLSLILGKSYLAMIPIRVTKSLVMLPIKIFVLKKVLDYIKPYKSRLTKA</sequence>
<dbReference type="AlphaFoldDB" id="E7FXI9"/>
<evidence type="ECO:0000256" key="1">
    <source>
        <dbReference type="SAM" id="Phobius"/>
    </source>
</evidence>
<keyword evidence="1" id="KW-1133">Transmembrane helix</keyword>
<evidence type="ECO:0008006" key="4">
    <source>
        <dbReference type="Google" id="ProtNLM"/>
    </source>
</evidence>
<dbReference type="RefSeq" id="WP_003775516.1">
    <property type="nucleotide sequence ID" value="NZ_ACLK02000003.1"/>
</dbReference>
<feature type="transmembrane region" description="Helical" evidence="1">
    <location>
        <begin position="35"/>
        <end position="59"/>
    </location>
</feature>
<name>E7FXI9_ERYRH</name>
<dbReference type="Proteomes" id="UP000003028">
    <property type="component" value="Unassembled WGS sequence"/>
</dbReference>
<organism evidence="2 3">
    <name type="scientific">Erysipelothrix rhusiopathiae ATCC 19414</name>
    <dbReference type="NCBI Taxonomy" id="525280"/>
    <lineage>
        <taxon>Bacteria</taxon>
        <taxon>Bacillati</taxon>
        <taxon>Bacillota</taxon>
        <taxon>Erysipelotrichia</taxon>
        <taxon>Erysipelotrichales</taxon>
        <taxon>Erysipelotrichaceae</taxon>
        <taxon>Erysipelothrix</taxon>
    </lineage>
</organism>
<comment type="caution">
    <text evidence="2">The sequence shown here is derived from an EMBL/GenBank/DDBJ whole genome shotgun (WGS) entry which is preliminary data.</text>
</comment>
<feature type="transmembrane region" description="Helical" evidence="1">
    <location>
        <begin position="97"/>
        <end position="116"/>
    </location>
</feature>